<dbReference type="EMBL" id="UOEK01000034">
    <property type="protein sequence ID" value="VAV92936.1"/>
    <property type="molecule type" value="Genomic_DNA"/>
</dbReference>
<name>A0A3B0RWP0_9ZZZZ</name>
<reference evidence="2" key="1">
    <citation type="submission" date="2018-06" db="EMBL/GenBank/DDBJ databases">
        <authorList>
            <person name="Zhirakovskaya E."/>
        </authorList>
    </citation>
    <scope>NUCLEOTIDE SEQUENCE</scope>
</reference>
<gene>
    <name evidence="2" type="ORF">MNBD_ACTINO02-2313</name>
</gene>
<dbReference type="AlphaFoldDB" id="A0A3B0RWP0"/>
<feature type="region of interest" description="Disordered" evidence="1">
    <location>
        <begin position="1"/>
        <end position="41"/>
    </location>
</feature>
<organism evidence="2">
    <name type="scientific">hydrothermal vent metagenome</name>
    <dbReference type="NCBI Taxonomy" id="652676"/>
    <lineage>
        <taxon>unclassified sequences</taxon>
        <taxon>metagenomes</taxon>
        <taxon>ecological metagenomes</taxon>
    </lineage>
</organism>
<feature type="non-terminal residue" evidence="2">
    <location>
        <position position="1"/>
    </location>
</feature>
<protein>
    <submittedName>
        <fullName evidence="2">Uncharacterized protein</fullName>
    </submittedName>
</protein>
<accession>A0A3B0RWP0</accession>
<sequence length="41" mass="4319">ALDTPMSPMFGGVGMHELVGPENPREQNCATTGDRSELVSS</sequence>
<proteinExistence type="predicted"/>
<evidence type="ECO:0000313" key="2">
    <source>
        <dbReference type="EMBL" id="VAV92936.1"/>
    </source>
</evidence>
<evidence type="ECO:0000256" key="1">
    <source>
        <dbReference type="SAM" id="MobiDB-lite"/>
    </source>
</evidence>